<dbReference type="Proteomes" id="UP000287188">
    <property type="component" value="Unassembled WGS sequence"/>
</dbReference>
<organism evidence="1 2">
    <name type="scientific">Dictyobacter kobayashii</name>
    <dbReference type="NCBI Taxonomy" id="2014872"/>
    <lineage>
        <taxon>Bacteria</taxon>
        <taxon>Bacillati</taxon>
        <taxon>Chloroflexota</taxon>
        <taxon>Ktedonobacteria</taxon>
        <taxon>Ktedonobacterales</taxon>
        <taxon>Dictyobacteraceae</taxon>
        <taxon>Dictyobacter</taxon>
    </lineage>
</organism>
<dbReference type="OrthoDB" id="154639at2"/>
<proteinExistence type="predicted"/>
<dbReference type="PANTHER" id="PTHR31285">
    <property type="entry name" value="NICOTINAMIDE MONONUCLEOTIDE ADENYLYLTRANSFERASE"/>
    <property type="match status" value="1"/>
</dbReference>
<accession>A0A402AL64</accession>
<comment type="caution">
    <text evidence="1">The sequence shown here is derived from an EMBL/GenBank/DDBJ whole genome shotgun (WGS) entry which is preliminary data.</text>
</comment>
<sequence length="275" mass="31746">MYISTTQLQRLKRVQRLLDHLQPTADPEVVCVPDTKEPNDTVIIFTGSFNPPTIAHLALLKQGSRYAETQREPVHLYAAFSKRTVDKESVERPLLLDRVILLQDILRRRLPQAGILLFNRGLYVEQAQAIRHSFPRVKRILFLMGFDKIEQIFDPRYYKDRDASLAALFNLAELLVVPRGNDGEEALNKLLQQPQNQRFARYVRSQPFDASYRDISATLVREQAAGYLHDITHEVRRFMLGTRAYAQPVKRVDGSEVDIYNERIKYLSQLLGPVS</sequence>
<dbReference type="GO" id="GO:0005737">
    <property type="term" value="C:cytoplasm"/>
    <property type="evidence" value="ECO:0007669"/>
    <property type="project" value="TreeGrafter"/>
</dbReference>
<evidence type="ECO:0000313" key="2">
    <source>
        <dbReference type="Proteomes" id="UP000287188"/>
    </source>
</evidence>
<protein>
    <recommendedName>
        <fullName evidence="3">Cytidyltransferase-like domain-containing protein</fullName>
    </recommendedName>
</protein>
<dbReference type="EMBL" id="BIFS01000001">
    <property type="protein sequence ID" value="GCE19877.1"/>
    <property type="molecule type" value="Genomic_DNA"/>
</dbReference>
<dbReference type="GO" id="GO:0000309">
    <property type="term" value="F:nicotinamide-nucleotide adenylyltransferase activity"/>
    <property type="evidence" value="ECO:0007669"/>
    <property type="project" value="TreeGrafter"/>
</dbReference>
<evidence type="ECO:0008006" key="3">
    <source>
        <dbReference type="Google" id="ProtNLM"/>
    </source>
</evidence>
<dbReference type="Gene3D" id="3.40.50.620">
    <property type="entry name" value="HUPs"/>
    <property type="match status" value="1"/>
</dbReference>
<dbReference type="PANTHER" id="PTHR31285:SF0">
    <property type="entry name" value="NICOTINAMIDE MONONUCLEOTIDE ADENYLYLTRANSFERASE"/>
    <property type="match status" value="1"/>
</dbReference>
<keyword evidence="2" id="KW-1185">Reference proteome</keyword>
<dbReference type="RefSeq" id="WP_126551668.1">
    <property type="nucleotide sequence ID" value="NZ_BIFS01000001.1"/>
</dbReference>
<dbReference type="SUPFAM" id="SSF52374">
    <property type="entry name" value="Nucleotidylyl transferase"/>
    <property type="match status" value="1"/>
</dbReference>
<dbReference type="GO" id="GO:0016887">
    <property type="term" value="F:ATP hydrolysis activity"/>
    <property type="evidence" value="ECO:0007669"/>
    <property type="project" value="TreeGrafter"/>
</dbReference>
<dbReference type="AlphaFoldDB" id="A0A402AL64"/>
<reference evidence="2" key="1">
    <citation type="submission" date="2018-12" db="EMBL/GenBank/DDBJ databases">
        <title>Tengunoibacter tsumagoiensis gen. nov., sp. nov., Dictyobacter kobayashii sp. nov., D. alpinus sp. nov., and D. joshuensis sp. nov. and description of Dictyobacteraceae fam. nov. within the order Ktedonobacterales isolated from Tengu-no-mugimeshi.</title>
        <authorList>
            <person name="Wang C.M."/>
            <person name="Zheng Y."/>
            <person name="Sakai Y."/>
            <person name="Toyoda A."/>
            <person name="Minakuchi Y."/>
            <person name="Abe K."/>
            <person name="Yokota A."/>
            <person name="Yabe S."/>
        </authorList>
    </citation>
    <scope>NUCLEOTIDE SEQUENCE [LARGE SCALE GENOMIC DNA]</scope>
    <source>
        <strain evidence="2">Uno11</strain>
    </source>
</reference>
<gene>
    <name evidence="1" type="ORF">KDK_36770</name>
</gene>
<name>A0A402AL64_9CHLR</name>
<evidence type="ECO:0000313" key="1">
    <source>
        <dbReference type="EMBL" id="GCE19877.1"/>
    </source>
</evidence>
<dbReference type="InterPro" id="IPR014729">
    <property type="entry name" value="Rossmann-like_a/b/a_fold"/>
</dbReference>